<dbReference type="PANTHER" id="PTHR40618:SF1">
    <property type="entry name" value="B-ZIP TRANSCRIPTION FACTOR (EUROFUNG)"/>
    <property type="match status" value="1"/>
</dbReference>
<feature type="region of interest" description="Disordered" evidence="1">
    <location>
        <begin position="607"/>
        <end position="652"/>
    </location>
</feature>
<dbReference type="RefSeq" id="XP_018002382.1">
    <property type="nucleotide sequence ID" value="XM_018150069.1"/>
</dbReference>
<evidence type="ECO:0000256" key="1">
    <source>
        <dbReference type="SAM" id="MobiDB-lite"/>
    </source>
</evidence>
<dbReference type="GeneID" id="28741949"/>
<feature type="compositionally biased region" description="Polar residues" evidence="1">
    <location>
        <begin position="150"/>
        <end position="161"/>
    </location>
</feature>
<dbReference type="GO" id="GO:0003700">
    <property type="term" value="F:DNA-binding transcription factor activity"/>
    <property type="evidence" value="ECO:0007669"/>
    <property type="project" value="InterPro"/>
</dbReference>
<comment type="caution">
    <text evidence="2">The sequence shown here is derived from an EMBL/GenBank/DDBJ whole genome shotgun (WGS) entry which is preliminary data.</text>
</comment>
<dbReference type="SUPFAM" id="SSF57959">
    <property type="entry name" value="Leucine zipper domain"/>
    <property type="match status" value="1"/>
</dbReference>
<evidence type="ECO:0008006" key="4">
    <source>
        <dbReference type="Google" id="ProtNLM"/>
    </source>
</evidence>
<feature type="compositionally biased region" description="Polar residues" evidence="1">
    <location>
        <begin position="615"/>
        <end position="633"/>
    </location>
</feature>
<dbReference type="AlphaFoldDB" id="A0A0N0NPD6"/>
<feature type="region of interest" description="Disordered" evidence="1">
    <location>
        <begin position="302"/>
        <end position="353"/>
    </location>
</feature>
<feature type="compositionally biased region" description="Basic and acidic residues" evidence="1">
    <location>
        <begin position="210"/>
        <end position="220"/>
    </location>
</feature>
<accession>A0A0N0NPD6</accession>
<dbReference type="CDD" id="cd14688">
    <property type="entry name" value="bZIP_YAP"/>
    <property type="match status" value="1"/>
</dbReference>
<gene>
    <name evidence="2" type="ORF">AB675_9527</name>
</gene>
<feature type="compositionally biased region" description="Low complexity" evidence="1">
    <location>
        <begin position="104"/>
        <end position="115"/>
    </location>
</feature>
<dbReference type="PANTHER" id="PTHR40618">
    <property type="entry name" value="B-ZIP TRANSCRIPTION FACTOR (EUROFUNG)-RELATED"/>
    <property type="match status" value="1"/>
</dbReference>
<sequence length="844" mass="92470">MLAAPHAMHQYKGQQISKRTLDDLEGLIDDPTQLMISSHASSKAPTISEQGLDILSASQYPFTLNNRYNPGTTTSAFRGNANNRRVSASQFYGGIVYDDSNAQSSGEGSGTESAGYRSQMPPASISSSRFPDALISNATNGASAPKSARISAQSTQPSKRSSLAEPKRQNSVADEDESPEPRPRKRAKKAAVEIGSTGQDDGGKRQRGRPRLDTQDETAADRRRTQIRLAQRAYRNRKETTISGLKGKVSNLKATIEQMNNSFVALHDNLMDSGLINRQRTLFSQLKSVQAEFETLAQAAKIEDDEDDLDSPLIKEPTKKATPKDDAAPAVANGGSGSPDQTSQDSDIELLPPSNMNGIYGYEQAWQNGMSEDIMQFNVQIPEAQISLDDVVSLEKLQSKWSPAPEKPLPLPVNAASPFYTYSFQETTFARRLHRLALERAFRHLTNPAMDPSYIARTFRFTFCFSNRKRLLARFQSVLRRKAGEALENFNVPFYHIGGAGTHFPRRDSSGNKVFPPNLADPDTVMQKPQFEPARAAWALMETPRFEATTEEMLEKLGYGGLWFDSHDVEEYLKTKGIFLDGNSSFIEIDPRQLSFITTTPNSAGTINMFGNGGSPDTLSNPTGSSRTSSTHDSPLPRTPSPPGSNGRATIDYVPGHWMATQPPPPRVDNFFPSFDNDAAQEYFTAVEKDLRAQDQWSQVQAVQTRQVWPWGSEPFTDNTQDLMASYLDPLDGVDAALSTSADFSNQPANVMAATGRNTNASPLTQSGSQSNTRNNTASTSAEDSAKNMNNVLASLQQRGQNVTIDVEKFLARMVEGGACLGRAPGFRKELVDNAIALSLAEAF</sequence>
<proteinExistence type="predicted"/>
<feature type="region of interest" description="Disordered" evidence="1">
    <location>
        <begin position="97"/>
        <end position="220"/>
    </location>
</feature>
<reference evidence="2 3" key="1">
    <citation type="submission" date="2015-06" db="EMBL/GenBank/DDBJ databases">
        <title>Draft genome of the ant-associated black yeast Phialophora attae CBS 131958.</title>
        <authorList>
            <person name="Moreno L.F."/>
            <person name="Stielow B.J."/>
            <person name="de Hoog S."/>
            <person name="Vicente V.A."/>
            <person name="Weiss V.A."/>
            <person name="de Vries M."/>
            <person name="Cruz L.M."/>
            <person name="Souza E.M."/>
        </authorList>
    </citation>
    <scope>NUCLEOTIDE SEQUENCE [LARGE SCALE GENOMIC DNA]</scope>
    <source>
        <strain evidence="2 3">CBS 131958</strain>
    </source>
</reference>
<dbReference type="Proteomes" id="UP000038010">
    <property type="component" value="Unassembled WGS sequence"/>
</dbReference>
<keyword evidence="3" id="KW-1185">Reference proteome</keyword>
<dbReference type="VEuPathDB" id="FungiDB:AB675_9527"/>
<protein>
    <recommendedName>
        <fullName evidence="4">BZIP domain-containing protein</fullName>
    </recommendedName>
</protein>
<dbReference type="InterPro" id="IPR046347">
    <property type="entry name" value="bZIP_sf"/>
</dbReference>
<name>A0A0N0NPD6_9EURO</name>
<evidence type="ECO:0000313" key="2">
    <source>
        <dbReference type="EMBL" id="KPI42419.1"/>
    </source>
</evidence>
<dbReference type="STRING" id="1664694.A0A0N0NPD6"/>
<feature type="region of interest" description="Disordered" evidence="1">
    <location>
        <begin position="757"/>
        <end position="784"/>
    </location>
</feature>
<organism evidence="2 3">
    <name type="scientific">Cyphellophora attinorum</name>
    <dbReference type="NCBI Taxonomy" id="1664694"/>
    <lineage>
        <taxon>Eukaryota</taxon>
        <taxon>Fungi</taxon>
        <taxon>Dikarya</taxon>
        <taxon>Ascomycota</taxon>
        <taxon>Pezizomycotina</taxon>
        <taxon>Eurotiomycetes</taxon>
        <taxon>Chaetothyriomycetidae</taxon>
        <taxon>Chaetothyriales</taxon>
        <taxon>Cyphellophoraceae</taxon>
        <taxon>Cyphellophora</taxon>
    </lineage>
</organism>
<dbReference type="Gene3D" id="1.20.5.170">
    <property type="match status" value="1"/>
</dbReference>
<dbReference type="EMBL" id="LFJN01000007">
    <property type="protein sequence ID" value="KPI42419.1"/>
    <property type="molecule type" value="Genomic_DNA"/>
</dbReference>
<evidence type="ECO:0000313" key="3">
    <source>
        <dbReference type="Proteomes" id="UP000038010"/>
    </source>
</evidence>
<dbReference type="OrthoDB" id="545169at2759"/>
<feature type="compositionally biased region" description="Basic and acidic residues" evidence="1">
    <location>
        <begin position="316"/>
        <end position="327"/>
    </location>
</feature>